<dbReference type="InterPro" id="IPR027417">
    <property type="entry name" value="P-loop_NTPase"/>
</dbReference>
<protein>
    <submittedName>
        <fullName evidence="2">5-methylcytosine-specific restriction enzyme B</fullName>
        <ecNumber evidence="2">3.1.21.-</ecNumber>
    </submittedName>
</protein>
<organism evidence="2 3">
    <name type="scientific">Dermatophilus congolensis</name>
    <dbReference type="NCBI Taxonomy" id="1863"/>
    <lineage>
        <taxon>Bacteria</taxon>
        <taxon>Bacillati</taxon>
        <taxon>Actinomycetota</taxon>
        <taxon>Actinomycetes</taxon>
        <taxon>Micrococcales</taxon>
        <taxon>Dermatophilaceae</taxon>
        <taxon>Dermatophilus</taxon>
    </lineage>
</organism>
<dbReference type="RefSeq" id="WP_231935441.1">
    <property type="nucleotide sequence ID" value="NZ_LT906453.1"/>
</dbReference>
<sequence length="695" mass="79116">MVEDVYPINTKQTIRRDVLVPLMLSVIENAGGTLHSSDVIAEMEKRFTPTPHEAATNKYGNTHWIVTARFDSYWAAQIGWLTKDDNRWTITTAGRRVLYNYPTQQIVDELDRLWRERHPYNETTQPSPEVALLTRALNALTPGHWTTYNDLAHTTGLTPHAVHTHMQTLGHAASHRVLQPNGTIDPDLEWHDGHNQYTKDILTNEGLTFDNAGHAGHAARITSHDYATILGLNTHTRHAWHIHNTTTGHDPTPWITHGYIALPTPHTPHLHPHMTRAHLSDHINQTHPEQTYEARDNLITQLNIFLNLIHPNDIIITTTETGYYLGHITGDPAPHPNPNHHTELRRAVTWHNPTTPGDYTNLTPNLTNAMNTQNPLTDLTPNIQELENLLTQQPTPTPPALPEPKLTALKQATPKLAKTNHVSQRWLQETIDLLWDRRQIIFYGPPGTGKTYLARKIAYHLTHPDNVSLVQFHPAYSYEDFFEGYRPAPPTDDGRVGFQLTPGPFRRLVNNAKNNPATPHILIIDEINRANLAKVFGELYFLLEYRDETIDLLYSTGDKAGFTLPDNVFIIGTMNTADRSIALVDAAMRRRFAFLHLHPQEEPTNTILRGWLKHNGHDETLADLHDELNTRIDDPDFAIGPSYFMRPEVRRPGGLERTWRTAILPLLVEYHYGEDIDINARYGLDTFTHKPDTDN</sequence>
<dbReference type="SMART" id="SM00382">
    <property type="entry name" value="AAA"/>
    <property type="match status" value="1"/>
</dbReference>
<keyword evidence="3" id="KW-1185">Reference proteome</keyword>
<dbReference type="GeneID" id="69055781"/>
<dbReference type="PANTHER" id="PTHR37291">
    <property type="entry name" value="5-METHYLCYTOSINE-SPECIFIC RESTRICTION ENZYME B"/>
    <property type="match status" value="1"/>
</dbReference>
<dbReference type="KEGG" id="dco:SAMEA4475696_0800"/>
<evidence type="ECO:0000313" key="2">
    <source>
        <dbReference type="EMBL" id="SNV19746.1"/>
    </source>
</evidence>
<dbReference type="AlphaFoldDB" id="A0A239VCT0"/>
<dbReference type="Proteomes" id="UP000242637">
    <property type="component" value="Chromosome 1"/>
</dbReference>
<dbReference type="GO" id="GO:0016887">
    <property type="term" value="F:ATP hydrolysis activity"/>
    <property type="evidence" value="ECO:0007669"/>
    <property type="project" value="InterPro"/>
</dbReference>
<dbReference type="InterPro" id="IPR003593">
    <property type="entry name" value="AAA+_ATPase"/>
</dbReference>
<feature type="domain" description="AAA+ ATPase" evidence="1">
    <location>
        <begin position="436"/>
        <end position="602"/>
    </location>
</feature>
<dbReference type="REBASE" id="215450">
    <property type="entry name" value="Dco13039McrBCP"/>
</dbReference>
<keyword evidence="2" id="KW-0378">Hydrolase</keyword>
<dbReference type="InterPro" id="IPR052934">
    <property type="entry name" value="Methyl-DNA_Rec/Restrict_Enz"/>
</dbReference>
<dbReference type="Gene3D" id="3.40.50.300">
    <property type="entry name" value="P-loop containing nucleotide triphosphate hydrolases"/>
    <property type="match status" value="1"/>
</dbReference>
<dbReference type="InterPro" id="IPR011704">
    <property type="entry name" value="ATPase_dyneun-rel_AAA"/>
</dbReference>
<dbReference type="PANTHER" id="PTHR37291:SF1">
    <property type="entry name" value="TYPE IV METHYL-DIRECTED RESTRICTION ENZYME ECOKMCRB SUBUNIT"/>
    <property type="match status" value="1"/>
</dbReference>
<evidence type="ECO:0000259" key="1">
    <source>
        <dbReference type="SMART" id="SM00382"/>
    </source>
</evidence>
<reference evidence="2 3" key="1">
    <citation type="submission" date="2017-06" db="EMBL/GenBank/DDBJ databases">
        <authorList>
            <consortium name="Pathogen Informatics"/>
        </authorList>
    </citation>
    <scope>NUCLEOTIDE SEQUENCE [LARGE SCALE GENOMIC DNA]</scope>
    <source>
        <strain evidence="2 3">NCTC13039</strain>
    </source>
</reference>
<proteinExistence type="predicted"/>
<name>A0A239VCT0_9MICO</name>
<dbReference type="SUPFAM" id="SSF52540">
    <property type="entry name" value="P-loop containing nucleoside triphosphate hydrolases"/>
    <property type="match status" value="1"/>
</dbReference>
<evidence type="ECO:0000313" key="3">
    <source>
        <dbReference type="Proteomes" id="UP000242637"/>
    </source>
</evidence>
<dbReference type="GO" id="GO:0005524">
    <property type="term" value="F:ATP binding"/>
    <property type="evidence" value="ECO:0007669"/>
    <property type="project" value="InterPro"/>
</dbReference>
<gene>
    <name evidence="2" type="primary">mcrB</name>
    <name evidence="2" type="ORF">SAMEA4475696_00800</name>
</gene>
<accession>A0A239VCT0</accession>
<dbReference type="CDD" id="cd00009">
    <property type="entry name" value="AAA"/>
    <property type="match status" value="1"/>
</dbReference>
<dbReference type="Gene3D" id="1.10.10.10">
    <property type="entry name" value="Winged helix-like DNA-binding domain superfamily/Winged helix DNA-binding domain"/>
    <property type="match status" value="1"/>
</dbReference>
<dbReference type="EMBL" id="LT906453">
    <property type="protein sequence ID" value="SNV19746.1"/>
    <property type="molecule type" value="Genomic_DNA"/>
</dbReference>
<dbReference type="EC" id="3.1.21.-" evidence="2"/>
<dbReference type="Pfam" id="PF07728">
    <property type="entry name" value="AAA_5"/>
    <property type="match status" value="1"/>
</dbReference>
<dbReference type="STRING" id="1121387.GCA_000429885_02307"/>
<dbReference type="InterPro" id="IPR036388">
    <property type="entry name" value="WH-like_DNA-bd_sf"/>
</dbReference>